<dbReference type="EMBL" id="JAHQIW010000412">
    <property type="protein sequence ID" value="KAJ1347957.1"/>
    <property type="molecule type" value="Genomic_DNA"/>
</dbReference>
<dbReference type="SMART" id="SM00755">
    <property type="entry name" value="Grip"/>
    <property type="match status" value="1"/>
</dbReference>
<keyword evidence="5" id="KW-0472">Membrane</keyword>
<evidence type="ECO:0000256" key="7">
    <source>
        <dbReference type="SAM" id="MobiDB-lite"/>
    </source>
</evidence>
<feature type="coiled-coil region" evidence="6">
    <location>
        <begin position="554"/>
        <end position="620"/>
    </location>
</feature>
<dbReference type="AlphaFoldDB" id="A0AAD5LW98"/>
<evidence type="ECO:0000256" key="1">
    <source>
        <dbReference type="ARBA" id="ARBA00004184"/>
    </source>
</evidence>
<feature type="coiled-coil region" evidence="6">
    <location>
        <begin position="94"/>
        <end position="135"/>
    </location>
</feature>
<organism evidence="9 10">
    <name type="scientific">Parelaphostrongylus tenuis</name>
    <name type="common">Meningeal worm</name>
    <dbReference type="NCBI Taxonomy" id="148309"/>
    <lineage>
        <taxon>Eukaryota</taxon>
        <taxon>Metazoa</taxon>
        <taxon>Ecdysozoa</taxon>
        <taxon>Nematoda</taxon>
        <taxon>Chromadorea</taxon>
        <taxon>Rhabditida</taxon>
        <taxon>Rhabditina</taxon>
        <taxon>Rhabditomorpha</taxon>
        <taxon>Strongyloidea</taxon>
        <taxon>Metastrongylidae</taxon>
        <taxon>Parelaphostrongylus</taxon>
    </lineage>
</organism>
<proteinExistence type="predicted"/>
<evidence type="ECO:0000313" key="9">
    <source>
        <dbReference type="EMBL" id="KAJ1347957.1"/>
    </source>
</evidence>
<keyword evidence="4 6" id="KW-0175">Coiled coil</keyword>
<feature type="region of interest" description="Disordered" evidence="7">
    <location>
        <begin position="484"/>
        <end position="518"/>
    </location>
</feature>
<accession>A0AAD5LW98</accession>
<keyword evidence="3" id="KW-0963">Cytoplasm</keyword>
<dbReference type="InterPro" id="IPR000237">
    <property type="entry name" value="GRIP_dom"/>
</dbReference>
<gene>
    <name evidence="9" type="ORF">KIN20_003147</name>
</gene>
<evidence type="ECO:0000313" key="10">
    <source>
        <dbReference type="Proteomes" id="UP001196413"/>
    </source>
</evidence>
<name>A0AAD5LW98_PARTN</name>
<comment type="subcellular location">
    <subcellularLocation>
        <location evidence="2">Cytoplasm</location>
    </subcellularLocation>
    <subcellularLocation>
        <location evidence="1">Endomembrane system</location>
        <topology evidence="1">Peripheral membrane protein</topology>
    </subcellularLocation>
</comment>
<dbReference type="Proteomes" id="UP001196413">
    <property type="component" value="Unassembled WGS sequence"/>
</dbReference>
<dbReference type="GO" id="GO:0005794">
    <property type="term" value="C:Golgi apparatus"/>
    <property type="evidence" value="ECO:0007669"/>
    <property type="project" value="TreeGrafter"/>
</dbReference>
<sequence>MSDRNLLKKLDSQQDQLKLYERKLKDLVRAYKSLDAEKNALQTALDSIVSEASADTPQPESSAQREKSDCRLKEAIATLTKENSKKEAAFLSDKKILLTENASLKEQLKKATENLALAENTVKTVQQNLQKVESDREKELLDHGKVVAEMQTRYAKEHHLLEARTKEIASLSKKIGQKDETISQLKSRETELISEIAALSKDLQEVTAKAHHMPSIQILKDEMANLKVDHERELVDAVMKTRNTTQLEEQSRASAKIIELEEKNLHLLTVIARSEQARNDVYDAYIQSQSEKAALTEQLTTLHEAQDFNSTNDPVYRLKSAIVEIREKQPDFNIFALTGPHPDVARLQVELTKLRAEYEQCKSRLGAGCASNTQFLSSSAVPNEERFRDVVEQFQIKIQNLTAAHAKDKALYEKASRDLHGRISELEQREEQRVIDMRREMNNRISEMELEMQKQRSRTVDVVTEKERELEAARSVLMSLRHEQMTAPADPSQAGKCSLSRKMSSEYQRLSDRRCSTRSRRSVDALSVNSMDAPSTFSPDVNGFPISIATESRNIFYEEELLKKEREIQELRNVSQEHGYRLREMEQAAIVKELEHHKMIESMREEITELKNKLVLLSTGGEMEYLRNIFIQFIHSNNSSAKKNILRAMGMALKLTPNEMKIIDSK</sequence>
<protein>
    <recommendedName>
        <fullName evidence="8">GRIP domain-containing protein</fullName>
    </recommendedName>
</protein>
<evidence type="ECO:0000256" key="4">
    <source>
        <dbReference type="ARBA" id="ARBA00023054"/>
    </source>
</evidence>
<evidence type="ECO:0000256" key="5">
    <source>
        <dbReference type="ARBA" id="ARBA00023136"/>
    </source>
</evidence>
<reference evidence="9" key="1">
    <citation type="submission" date="2021-06" db="EMBL/GenBank/DDBJ databases">
        <title>Parelaphostrongylus tenuis whole genome reference sequence.</title>
        <authorList>
            <person name="Garwood T.J."/>
            <person name="Larsen P.A."/>
            <person name="Fountain-Jones N.M."/>
            <person name="Garbe J.R."/>
            <person name="Macchietto M.G."/>
            <person name="Kania S.A."/>
            <person name="Gerhold R.W."/>
            <person name="Richards J.E."/>
            <person name="Wolf T.M."/>
        </authorList>
    </citation>
    <scope>NUCLEOTIDE SEQUENCE</scope>
    <source>
        <strain evidence="9">MNPRO001-30</strain>
        <tissue evidence="9">Meninges</tissue>
    </source>
</reference>
<dbReference type="InterPro" id="IPR051952">
    <property type="entry name" value="Golgi-autophagy_related"/>
</dbReference>
<dbReference type="Pfam" id="PF01465">
    <property type="entry name" value="GRIP"/>
    <property type="match status" value="1"/>
</dbReference>
<dbReference type="PANTHER" id="PTHR23157:SF25">
    <property type="entry name" value="GRIP AND COILED-COIL DOMAIN-CONTAINING PROTEIN 1"/>
    <property type="match status" value="1"/>
</dbReference>
<keyword evidence="10" id="KW-1185">Reference proteome</keyword>
<feature type="domain" description="GRIP" evidence="8">
    <location>
        <begin position="616"/>
        <end position="666"/>
    </location>
</feature>
<evidence type="ECO:0000256" key="3">
    <source>
        <dbReference type="ARBA" id="ARBA00022490"/>
    </source>
</evidence>
<evidence type="ECO:0000256" key="6">
    <source>
        <dbReference type="SAM" id="Coils"/>
    </source>
</evidence>
<evidence type="ECO:0000259" key="8">
    <source>
        <dbReference type="PROSITE" id="PS50913"/>
    </source>
</evidence>
<comment type="caution">
    <text evidence="9">The sequence shown here is derived from an EMBL/GenBank/DDBJ whole genome shotgun (WGS) entry which is preliminary data.</text>
</comment>
<dbReference type="PANTHER" id="PTHR23157">
    <property type="entry name" value="GRIP AND COILED-COIL DOMAIN-CONTAINING PROTEIN 1"/>
    <property type="match status" value="1"/>
</dbReference>
<evidence type="ECO:0000256" key="2">
    <source>
        <dbReference type="ARBA" id="ARBA00004496"/>
    </source>
</evidence>
<dbReference type="PROSITE" id="PS50913">
    <property type="entry name" value="GRIP"/>
    <property type="match status" value="1"/>
</dbReference>
<feature type="coiled-coil region" evidence="6">
    <location>
        <begin position="3"/>
        <end position="44"/>
    </location>
</feature>
<feature type="coiled-coil region" evidence="6">
    <location>
        <begin position="438"/>
        <end position="483"/>
    </location>
</feature>